<name>A0A2T0FJC5_9ASCO</name>
<evidence type="ECO:0000313" key="7">
    <source>
        <dbReference type="EMBL" id="PRT55101.1"/>
    </source>
</evidence>
<dbReference type="Pfam" id="PF00076">
    <property type="entry name" value="RRM_1"/>
    <property type="match status" value="2"/>
</dbReference>
<gene>
    <name evidence="7" type="ORF">B9G98_02721</name>
</gene>
<dbReference type="CDD" id="cd12334">
    <property type="entry name" value="RRM1_SF3B4"/>
    <property type="match status" value="1"/>
</dbReference>
<proteinExistence type="predicted"/>
<dbReference type="PANTHER" id="PTHR48030:SF3">
    <property type="entry name" value="SPLICING FACTOR 3B SUBUNIT 4"/>
    <property type="match status" value="1"/>
</dbReference>
<dbReference type="SMART" id="SM00360">
    <property type="entry name" value="RRM"/>
    <property type="match status" value="2"/>
</dbReference>
<evidence type="ECO:0000256" key="2">
    <source>
        <dbReference type="ARBA" id="ARBA00022737"/>
    </source>
</evidence>
<accession>A0A2T0FJC5</accession>
<dbReference type="PROSITE" id="PS50102">
    <property type="entry name" value="RRM"/>
    <property type="match status" value="2"/>
</dbReference>
<dbReference type="InterPro" id="IPR034158">
    <property type="entry name" value="SF3B4_RRM1"/>
</dbReference>
<keyword evidence="4" id="KW-0539">Nucleus</keyword>
<dbReference type="SUPFAM" id="SSF54928">
    <property type="entry name" value="RNA-binding domain, RBD"/>
    <property type="match status" value="1"/>
</dbReference>
<organism evidence="7 8">
    <name type="scientific">Wickerhamiella sorbophila</name>
    <dbReference type="NCBI Taxonomy" id="45607"/>
    <lineage>
        <taxon>Eukaryota</taxon>
        <taxon>Fungi</taxon>
        <taxon>Dikarya</taxon>
        <taxon>Ascomycota</taxon>
        <taxon>Saccharomycotina</taxon>
        <taxon>Dipodascomycetes</taxon>
        <taxon>Dipodascales</taxon>
        <taxon>Trichomonascaceae</taxon>
        <taxon>Wickerhamiella</taxon>
    </lineage>
</organism>
<dbReference type="GO" id="GO:0048026">
    <property type="term" value="P:positive regulation of mRNA splicing, via spliceosome"/>
    <property type="evidence" value="ECO:0007669"/>
    <property type="project" value="TreeGrafter"/>
</dbReference>
<dbReference type="EMBL" id="NDIQ01000021">
    <property type="protein sequence ID" value="PRT55101.1"/>
    <property type="molecule type" value="Genomic_DNA"/>
</dbReference>
<comment type="subcellular location">
    <subcellularLocation>
        <location evidence="1">Nucleus</location>
    </subcellularLocation>
</comment>
<evidence type="ECO:0000256" key="4">
    <source>
        <dbReference type="ARBA" id="ARBA00023242"/>
    </source>
</evidence>
<dbReference type="GO" id="GO:0071011">
    <property type="term" value="C:precatalytic spliceosome"/>
    <property type="evidence" value="ECO:0007669"/>
    <property type="project" value="TreeGrafter"/>
</dbReference>
<evidence type="ECO:0000259" key="6">
    <source>
        <dbReference type="PROSITE" id="PS50102"/>
    </source>
</evidence>
<dbReference type="Gene3D" id="3.30.70.330">
    <property type="match status" value="2"/>
</dbReference>
<dbReference type="InterPro" id="IPR052084">
    <property type="entry name" value="SF3B4_spliceosome_assoc"/>
</dbReference>
<comment type="caution">
    <text evidence="7">The sequence shown here is derived from an EMBL/GenBank/DDBJ whole genome shotgun (WGS) entry which is preliminary data.</text>
</comment>
<dbReference type="InterPro" id="IPR035979">
    <property type="entry name" value="RBD_domain_sf"/>
</dbReference>
<dbReference type="GeneID" id="36516469"/>
<feature type="domain" description="RRM" evidence="6">
    <location>
        <begin position="5"/>
        <end position="83"/>
    </location>
</feature>
<dbReference type="GO" id="GO:0005730">
    <property type="term" value="C:nucleolus"/>
    <property type="evidence" value="ECO:0007669"/>
    <property type="project" value="TreeGrafter"/>
</dbReference>
<feature type="domain" description="RRM" evidence="6">
    <location>
        <begin position="92"/>
        <end position="169"/>
    </location>
</feature>
<dbReference type="AlphaFoldDB" id="A0A2T0FJC5"/>
<dbReference type="GO" id="GO:0003723">
    <property type="term" value="F:RNA binding"/>
    <property type="evidence" value="ECO:0007669"/>
    <property type="project" value="UniProtKB-UniRule"/>
</dbReference>
<dbReference type="InterPro" id="IPR000504">
    <property type="entry name" value="RRM_dom"/>
</dbReference>
<dbReference type="InterPro" id="IPR012677">
    <property type="entry name" value="Nucleotide-bd_a/b_plait_sf"/>
</dbReference>
<evidence type="ECO:0000313" key="8">
    <source>
        <dbReference type="Proteomes" id="UP000238350"/>
    </source>
</evidence>
<evidence type="ECO:0000256" key="3">
    <source>
        <dbReference type="ARBA" id="ARBA00022884"/>
    </source>
</evidence>
<evidence type="ECO:0000256" key="5">
    <source>
        <dbReference type="PROSITE-ProRule" id="PRU00176"/>
    </source>
</evidence>
<dbReference type="Proteomes" id="UP000238350">
    <property type="component" value="Unassembled WGS sequence"/>
</dbReference>
<keyword evidence="3 5" id="KW-0694">RNA-binding</keyword>
<sequence length="198" mass="21875">MAERHTLYFGNLEDRVDESLLYELGIQAGPVVSVYMPKDRVSLLHQGYGFVEYPSAKDADYAATLLANIKLYNKPVNVRRAGSDKPTSEVGAKVFVGNLDILVTEKVLTQTFSSFGPLVSTRIARTSEGQPKGYGFVIFEDFEAADAAIKGMDGQYLMNKPCTVGYARKENSAGFHGDEVERRLAREAKRHGVKFGLK</sequence>
<keyword evidence="8" id="KW-1185">Reference proteome</keyword>
<dbReference type="GO" id="GO:0005686">
    <property type="term" value="C:U2 snRNP"/>
    <property type="evidence" value="ECO:0007669"/>
    <property type="project" value="TreeGrafter"/>
</dbReference>
<dbReference type="OrthoDB" id="10259687at2759"/>
<evidence type="ECO:0000256" key="1">
    <source>
        <dbReference type="ARBA" id="ARBA00004123"/>
    </source>
</evidence>
<dbReference type="STRING" id="45607.A0A2T0FJC5"/>
<reference evidence="7 8" key="1">
    <citation type="submission" date="2017-04" db="EMBL/GenBank/DDBJ databases">
        <title>Genome sequencing of [Candida] sorbophila.</title>
        <authorList>
            <person name="Ahn J.O."/>
        </authorList>
    </citation>
    <scope>NUCLEOTIDE SEQUENCE [LARGE SCALE GENOMIC DNA]</scope>
    <source>
        <strain evidence="7 8">DS02</strain>
    </source>
</reference>
<protein>
    <submittedName>
        <fullName evidence="7">Splicing factor 3B subunit 4</fullName>
    </submittedName>
</protein>
<dbReference type="RefSeq" id="XP_024665046.1">
    <property type="nucleotide sequence ID" value="XM_024809278.1"/>
</dbReference>
<keyword evidence="2" id="KW-0677">Repeat</keyword>
<dbReference type="PANTHER" id="PTHR48030">
    <property type="entry name" value="SPLICING FACTOR 3B SUBUNIT 4"/>
    <property type="match status" value="1"/>
</dbReference>